<proteinExistence type="predicted"/>
<evidence type="ECO:0000313" key="2">
    <source>
        <dbReference type="EMBL" id="CAJ0609221.1"/>
    </source>
</evidence>
<dbReference type="Proteomes" id="UP001176961">
    <property type="component" value="Unassembled WGS sequence"/>
</dbReference>
<dbReference type="AlphaFoldDB" id="A0AA36HF42"/>
<gene>
    <name evidence="2" type="ORF">CYNAS_LOCUS21204</name>
</gene>
<keyword evidence="3" id="KW-1185">Reference proteome</keyword>
<dbReference type="EMBL" id="CATQJL010000326">
    <property type="protein sequence ID" value="CAJ0609221.1"/>
    <property type="molecule type" value="Genomic_DNA"/>
</dbReference>
<evidence type="ECO:0000256" key="1">
    <source>
        <dbReference type="SAM" id="MobiDB-lite"/>
    </source>
</evidence>
<accession>A0AA36HF42</accession>
<organism evidence="2 3">
    <name type="scientific">Cylicocyclus nassatus</name>
    <name type="common">Nematode worm</name>
    <dbReference type="NCBI Taxonomy" id="53992"/>
    <lineage>
        <taxon>Eukaryota</taxon>
        <taxon>Metazoa</taxon>
        <taxon>Ecdysozoa</taxon>
        <taxon>Nematoda</taxon>
        <taxon>Chromadorea</taxon>
        <taxon>Rhabditida</taxon>
        <taxon>Rhabditina</taxon>
        <taxon>Rhabditomorpha</taxon>
        <taxon>Strongyloidea</taxon>
        <taxon>Strongylidae</taxon>
        <taxon>Cylicocyclus</taxon>
    </lineage>
</organism>
<feature type="region of interest" description="Disordered" evidence="1">
    <location>
        <begin position="80"/>
        <end position="115"/>
    </location>
</feature>
<name>A0AA36HF42_CYLNA</name>
<sequence length="115" mass="13888">MPKINQRNLVIDRERMTTARKTFTLEEHVFDEKSKLQNEWDISKKWKRVFSKEKFELTGVATSQHRYNFRVVEKSRENTDYRDVLPKRKTRRPLVDRKNGSQEDVNSADSKEEEQ</sequence>
<comment type="caution">
    <text evidence="2">The sequence shown here is derived from an EMBL/GenBank/DDBJ whole genome shotgun (WGS) entry which is preliminary data.</text>
</comment>
<evidence type="ECO:0000313" key="3">
    <source>
        <dbReference type="Proteomes" id="UP001176961"/>
    </source>
</evidence>
<reference evidence="2" key="1">
    <citation type="submission" date="2023-07" db="EMBL/GenBank/DDBJ databases">
        <authorList>
            <consortium name="CYATHOMIX"/>
        </authorList>
    </citation>
    <scope>NUCLEOTIDE SEQUENCE</scope>
    <source>
        <strain evidence="2">N/A</strain>
    </source>
</reference>
<protein>
    <submittedName>
        <fullName evidence="2">Uncharacterized protein</fullName>
    </submittedName>
</protein>